<accession>A0ABP1HP49</accession>
<dbReference type="InterPro" id="IPR011992">
    <property type="entry name" value="EF-hand-dom_pair"/>
</dbReference>
<keyword evidence="4" id="KW-1185">Reference proteome</keyword>
<feature type="domain" description="EF-hand" evidence="2">
    <location>
        <begin position="92"/>
        <end position="127"/>
    </location>
</feature>
<dbReference type="PROSITE" id="PS50222">
    <property type="entry name" value="EF_HAND_2"/>
    <property type="match status" value="1"/>
</dbReference>
<protein>
    <submittedName>
        <fullName evidence="3">EF-hand_domain pair-containing protein</fullName>
    </submittedName>
</protein>
<dbReference type="InterPro" id="IPR002048">
    <property type="entry name" value="EF_hand_dom"/>
</dbReference>
<dbReference type="EMBL" id="CAXDID020000039">
    <property type="protein sequence ID" value="CAL5998988.1"/>
    <property type="molecule type" value="Genomic_DNA"/>
</dbReference>
<organism evidence="3 4">
    <name type="scientific">Hexamita inflata</name>
    <dbReference type="NCBI Taxonomy" id="28002"/>
    <lineage>
        <taxon>Eukaryota</taxon>
        <taxon>Metamonada</taxon>
        <taxon>Diplomonadida</taxon>
        <taxon>Hexamitidae</taxon>
        <taxon>Hexamitinae</taxon>
        <taxon>Hexamita</taxon>
    </lineage>
</organism>
<name>A0ABP1HP49_9EUKA</name>
<dbReference type="Gene3D" id="1.10.238.10">
    <property type="entry name" value="EF-hand"/>
    <property type="match status" value="1"/>
</dbReference>
<gene>
    <name evidence="3" type="ORF">HINF_LOCUS15996</name>
</gene>
<dbReference type="Proteomes" id="UP001642409">
    <property type="component" value="Unassembled WGS sequence"/>
</dbReference>
<evidence type="ECO:0000256" key="1">
    <source>
        <dbReference type="SAM" id="MobiDB-lite"/>
    </source>
</evidence>
<dbReference type="SUPFAM" id="SSF47473">
    <property type="entry name" value="EF-hand"/>
    <property type="match status" value="1"/>
</dbReference>
<evidence type="ECO:0000313" key="4">
    <source>
        <dbReference type="Proteomes" id="UP001642409"/>
    </source>
</evidence>
<feature type="region of interest" description="Disordered" evidence="1">
    <location>
        <begin position="1"/>
        <end position="21"/>
    </location>
</feature>
<evidence type="ECO:0000313" key="3">
    <source>
        <dbReference type="EMBL" id="CAL5998988.1"/>
    </source>
</evidence>
<feature type="compositionally biased region" description="Polar residues" evidence="1">
    <location>
        <begin position="1"/>
        <end position="19"/>
    </location>
</feature>
<evidence type="ECO:0000259" key="2">
    <source>
        <dbReference type="PROSITE" id="PS50222"/>
    </source>
</evidence>
<sequence>MGGEVSNTPQQPIPNSGSAQPLVMPNEMQLRFSFNEIDNQSKLIPVEKAFSSEHMPKLTKKQQNKTEQMLGLEKKIDFASFMFLNYFLINSNVKDQVRICFVLQDKKCSGYVNQSQLQTILSNLGYEIPTEAVHQLCEKCVGANTKMGLEIVQNIVAEIDKQCQ</sequence>
<proteinExistence type="predicted"/>
<reference evidence="3 4" key="1">
    <citation type="submission" date="2024-07" db="EMBL/GenBank/DDBJ databases">
        <authorList>
            <person name="Akdeniz Z."/>
        </authorList>
    </citation>
    <scope>NUCLEOTIDE SEQUENCE [LARGE SCALE GENOMIC DNA]</scope>
</reference>
<comment type="caution">
    <text evidence="3">The sequence shown here is derived from an EMBL/GenBank/DDBJ whole genome shotgun (WGS) entry which is preliminary data.</text>
</comment>